<evidence type="ECO:0000313" key="3">
    <source>
        <dbReference type="Proteomes" id="UP000026961"/>
    </source>
</evidence>
<keyword evidence="3" id="KW-1185">Reference proteome</keyword>
<proteinExistence type="predicted"/>
<dbReference type="Proteomes" id="UP000026961">
    <property type="component" value="Chromosome 5"/>
</dbReference>
<feature type="compositionally biased region" description="Gly residues" evidence="1">
    <location>
        <begin position="94"/>
        <end position="104"/>
    </location>
</feature>
<evidence type="ECO:0000256" key="1">
    <source>
        <dbReference type="SAM" id="MobiDB-lite"/>
    </source>
</evidence>
<feature type="region of interest" description="Disordered" evidence="1">
    <location>
        <begin position="1"/>
        <end position="122"/>
    </location>
</feature>
<sequence>MATSLDLCPAPVAARGRGLASRGSSPGITRDELRRPAHQRPWDISLAARRKKEKKNSVGPYPHVDDDGQAAAGIGAALPMPESGGGGSPPPGSGDSGGRRGGGLHMYSSLPQQQQSPGSRRLRMERANGVKRRGSRSHDAWAVCRIQPPYVSWSFNDARLCLGQLTQDEVVPSELLKDSLTSSKRYSKIESTRNAGFIQS</sequence>
<protein>
    <submittedName>
        <fullName evidence="2">Uncharacterized protein</fullName>
    </submittedName>
</protein>
<reference evidence="2" key="2">
    <citation type="submission" date="2018-05" db="EMBL/GenBank/DDBJ databases">
        <title>OgluRS3 (Oryza glumaepatula Reference Sequence Version 3).</title>
        <authorList>
            <person name="Zhang J."/>
            <person name="Kudrna D."/>
            <person name="Lee S."/>
            <person name="Talag J."/>
            <person name="Welchert J."/>
            <person name="Wing R.A."/>
        </authorList>
    </citation>
    <scope>NUCLEOTIDE SEQUENCE [LARGE SCALE GENOMIC DNA]</scope>
</reference>
<dbReference type="AlphaFoldDB" id="A0A0E0A000"/>
<dbReference type="HOGENOM" id="CLU_1368092_0_0_1"/>
<evidence type="ECO:0000313" key="2">
    <source>
        <dbReference type="EnsemblPlants" id="OGLUM05G19600.1"/>
    </source>
</evidence>
<accession>A0A0E0A000</accession>
<name>A0A0E0A000_9ORYZ</name>
<feature type="compositionally biased region" description="Low complexity" evidence="1">
    <location>
        <begin position="108"/>
        <end position="119"/>
    </location>
</feature>
<reference evidence="2" key="1">
    <citation type="submission" date="2015-04" db="UniProtKB">
        <authorList>
            <consortium name="EnsemblPlants"/>
        </authorList>
    </citation>
    <scope>IDENTIFICATION</scope>
</reference>
<organism evidence="2">
    <name type="scientific">Oryza glumipatula</name>
    <dbReference type="NCBI Taxonomy" id="40148"/>
    <lineage>
        <taxon>Eukaryota</taxon>
        <taxon>Viridiplantae</taxon>
        <taxon>Streptophyta</taxon>
        <taxon>Embryophyta</taxon>
        <taxon>Tracheophyta</taxon>
        <taxon>Spermatophyta</taxon>
        <taxon>Magnoliopsida</taxon>
        <taxon>Liliopsida</taxon>
        <taxon>Poales</taxon>
        <taxon>Poaceae</taxon>
        <taxon>BOP clade</taxon>
        <taxon>Oryzoideae</taxon>
        <taxon>Oryzeae</taxon>
        <taxon>Oryzinae</taxon>
        <taxon>Oryza</taxon>
    </lineage>
</organism>
<dbReference type="Gramene" id="OGLUM05G19600.1">
    <property type="protein sequence ID" value="OGLUM05G19600.1"/>
    <property type="gene ID" value="OGLUM05G19600"/>
</dbReference>
<dbReference type="EnsemblPlants" id="OGLUM05G19600.1">
    <property type="protein sequence ID" value="OGLUM05G19600.1"/>
    <property type="gene ID" value="OGLUM05G19600"/>
</dbReference>